<reference evidence="1 2" key="1">
    <citation type="journal article" date="2016" name="Mol. Biol. Evol.">
        <title>Comparative Genomics of Early-Diverging Mushroom-Forming Fungi Provides Insights into the Origins of Lignocellulose Decay Capabilities.</title>
        <authorList>
            <person name="Nagy L.G."/>
            <person name="Riley R."/>
            <person name="Tritt A."/>
            <person name="Adam C."/>
            <person name="Daum C."/>
            <person name="Floudas D."/>
            <person name="Sun H."/>
            <person name="Yadav J.S."/>
            <person name="Pangilinan J."/>
            <person name="Larsson K.H."/>
            <person name="Matsuura K."/>
            <person name="Barry K."/>
            <person name="Labutti K."/>
            <person name="Kuo R."/>
            <person name="Ohm R.A."/>
            <person name="Bhattacharya S.S."/>
            <person name="Shirouzu T."/>
            <person name="Yoshinaga Y."/>
            <person name="Martin F.M."/>
            <person name="Grigoriev I.V."/>
            <person name="Hibbett D.S."/>
        </authorList>
    </citation>
    <scope>NUCLEOTIDE SEQUENCE [LARGE SCALE GENOMIC DNA]</scope>
    <source>
        <strain evidence="1 2">TUFC12733</strain>
    </source>
</reference>
<organism evidence="1 2">
    <name type="scientific">Calocera viscosa (strain TUFC12733)</name>
    <dbReference type="NCBI Taxonomy" id="1330018"/>
    <lineage>
        <taxon>Eukaryota</taxon>
        <taxon>Fungi</taxon>
        <taxon>Dikarya</taxon>
        <taxon>Basidiomycota</taxon>
        <taxon>Agaricomycotina</taxon>
        <taxon>Dacrymycetes</taxon>
        <taxon>Dacrymycetales</taxon>
        <taxon>Dacrymycetaceae</taxon>
        <taxon>Calocera</taxon>
    </lineage>
</organism>
<gene>
    <name evidence="1" type="ORF">CALVIDRAFT_481383</name>
</gene>
<proteinExistence type="predicted"/>
<dbReference type="InterPro" id="IPR040521">
    <property type="entry name" value="KDZ"/>
</dbReference>
<dbReference type="Proteomes" id="UP000076738">
    <property type="component" value="Unassembled WGS sequence"/>
</dbReference>
<evidence type="ECO:0000313" key="1">
    <source>
        <dbReference type="EMBL" id="KZO96487.1"/>
    </source>
</evidence>
<dbReference type="Pfam" id="PF18758">
    <property type="entry name" value="KDZ"/>
    <property type="match status" value="1"/>
</dbReference>
<dbReference type="AlphaFoldDB" id="A0A167M9T6"/>
<dbReference type="PANTHER" id="PTHR33104">
    <property type="entry name" value="SI:DKEY-29D5.2"/>
    <property type="match status" value="1"/>
</dbReference>
<name>A0A167M9T6_CALVF</name>
<accession>A0A167M9T6</accession>
<protein>
    <submittedName>
        <fullName evidence="1">Uncharacterized protein</fullName>
    </submittedName>
</protein>
<dbReference type="OrthoDB" id="3257768at2759"/>
<sequence>MLFQGGLGCLSSGVYSWSCLRHSLYRPGGTVDLQVGERFSNVDFAFAGAIAGAEPLPALFLSYDLACMWKPRWKERMKARFPHLVPLWECIVFVVPKMHEYVHREKCRFLFSLSWKLGAAGVDGEGVERTWAEHNQLGGSTKEMNPGHHRDCLETHFLDWNWKKQRDMGEIVCFPAVIALG</sequence>
<dbReference type="PANTHER" id="PTHR33104:SF2">
    <property type="entry name" value="CXC3 LIKE CYSTEINE CLUSTER DOMAIN-CONTAINING PROTEIN"/>
    <property type="match status" value="1"/>
</dbReference>
<evidence type="ECO:0000313" key="2">
    <source>
        <dbReference type="Proteomes" id="UP000076738"/>
    </source>
</evidence>
<keyword evidence="2" id="KW-1185">Reference proteome</keyword>
<dbReference type="EMBL" id="KV417284">
    <property type="protein sequence ID" value="KZO96487.1"/>
    <property type="molecule type" value="Genomic_DNA"/>
</dbReference>